<name>A0A6P2CCZ0_9NOCA</name>
<evidence type="ECO:0000313" key="3">
    <source>
        <dbReference type="Proteomes" id="UP000471120"/>
    </source>
</evidence>
<dbReference type="Proteomes" id="UP000471120">
    <property type="component" value="Unassembled WGS sequence"/>
</dbReference>
<dbReference type="InterPro" id="IPR013108">
    <property type="entry name" value="Amidohydro_3"/>
</dbReference>
<sequence length="414" mass="43617">MTAPTTAQAGSVRSGWALDCPPDDYVLGGVRAITPDGILDGARVVVRGGRIAAVDTGRGAVDVDGGGAYCLPGLVDVHSDGLEKERMPRPGAELPWEFAVMSFEGKLRAAGITTVFHGASFSDRETATTGRSVHAALELCEAVENWSERPETVRLVDHRILHRLDVRSRSGLDALEGHMTARIDAGVFTSRTPAVISHEDHTPGIGQYADRAFYERYVAGLRGISAEQAREVVDEVARTREGNIGIRDEAMDWLAQHSGTGIARVFGHDPESAVEIADLARRGGGVAEFPTTLEAAREARARGMSVVMGGPNVLRGGSHSGNVSAGELAAEGLVTALASDYLPSSLLGAVFTLARSEVLPLHRAVSLVTAGAAEAVGLHDRGALAEGQRADLVLVSPRHDSPVVRAVLRAADTR</sequence>
<dbReference type="RefSeq" id="WP_010837813.1">
    <property type="nucleotide sequence ID" value="NZ_QRCM01000001.1"/>
</dbReference>
<dbReference type="PANTHER" id="PTHR43135:SF3">
    <property type="entry name" value="ALPHA-D-RIBOSE 1-METHYLPHOSPHONATE 5-TRIPHOSPHATE DIPHOSPHATASE"/>
    <property type="match status" value="1"/>
</dbReference>
<dbReference type="AlphaFoldDB" id="A0A6P2CCZ0"/>
<evidence type="ECO:0000313" key="2">
    <source>
        <dbReference type="EMBL" id="TXG89790.1"/>
    </source>
</evidence>
<accession>A0A6P2CCZ0</accession>
<dbReference type="SUPFAM" id="SSF51556">
    <property type="entry name" value="Metallo-dependent hydrolases"/>
    <property type="match status" value="1"/>
</dbReference>
<dbReference type="NCBIfam" id="NF011984">
    <property type="entry name" value="PRK15446.1-5"/>
    <property type="match status" value="1"/>
</dbReference>
<dbReference type="InterPro" id="IPR012696">
    <property type="entry name" value="PhnM"/>
</dbReference>
<comment type="caution">
    <text evidence="2">The sequence shown here is derived from an EMBL/GenBank/DDBJ whole genome shotgun (WGS) entry which is preliminary data.</text>
</comment>
<dbReference type="Gene3D" id="2.30.40.10">
    <property type="entry name" value="Urease, subunit C, domain 1"/>
    <property type="match status" value="1"/>
</dbReference>
<dbReference type="SUPFAM" id="SSF51338">
    <property type="entry name" value="Composite domain of metallo-dependent hydrolases"/>
    <property type="match status" value="1"/>
</dbReference>
<dbReference type="PANTHER" id="PTHR43135">
    <property type="entry name" value="ALPHA-D-RIBOSE 1-METHYLPHOSPHONATE 5-TRIPHOSPHATE DIPHOSPHATASE"/>
    <property type="match status" value="1"/>
</dbReference>
<reference evidence="2 3" key="1">
    <citation type="submission" date="2018-07" db="EMBL/GenBank/DDBJ databases">
        <title>Genome sequence of Rhodococcus rhodnii ATCC 35071 from Rhodnius prolixus.</title>
        <authorList>
            <person name="Patel V."/>
            <person name="Vogel K.J."/>
        </authorList>
    </citation>
    <scope>NUCLEOTIDE SEQUENCE [LARGE SCALE GENOMIC DNA]</scope>
    <source>
        <strain evidence="2 3">ATCC 35071</strain>
    </source>
</reference>
<organism evidence="2 3">
    <name type="scientific">Rhodococcus rhodnii</name>
    <dbReference type="NCBI Taxonomy" id="38312"/>
    <lineage>
        <taxon>Bacteria</taxon>
        <taxon>Bacillati</taxon>
        <taxon>Actinomycetota</taxon>
        <taxon>Actinomycetes</taxon>
        <taxon>Mycobacteriales</taxon>
        <taxon>Nocardiaceae</taxon>
        <taxon>Rhodococcus</taxon>
    </lineage>
</organism>
<dbReference type="EC" id="3.6.1.63" evidence="2"/>
<proteinExistence type="predicted"/>
<dbReference type="NCBIfam" id="NF011990">
    <property type="entry name" value="PRK15446.2-6"/>
    <property type="match status" value="1"/>
</dbReference>
<keyword evidence="2" id="KW-0378">Hydrolase</keyword>
<dbReference type="EMBL" id="QRCM01000001">
    <property type="protein sequence ID" value="TXG89790.1"/>
    <property type="molecule type" value="Genomic_DNA"/>
</dbReference>
<dbReference type="GO" id="GO:0016810">
    <property type="term" value="F:hydrolase activity, acting on carbon-nitrogen (but not peptide) bonds"/>
    <property type="evidence" value="ECO:0007669"/>
    <property type="project" value="InterPro"/>
</dbReference>
<evidence type="ECO:0000259" key="1">
    <source>
        <dbReference type="Pfam" id="PF07969"/>
    </source>
</evidence>
<dbReference type="InterPro" id="IPR032466">
    <property type="entry name" value="Metal_Hydrolase"/>
</dbReference>
<feature type="domain" description="Amidohydrolase 3" evidence="1">
    <location>
        <begin position="108"/>
        <end position="396"/>
    </location>
</feature>
<dbReference type="Gene3D" id="3.20.20.140">
    <property type="entry name" value="Metal-dependent hydrolases"/>
    <property type="match status" value="1"/>
</dbReference>
<dbReference type="InterPro" id="IPR051781">
    <property type="entry name" value="Metallo-dep_Hydrolase"/>
</dbReference>
<protein>
    <submittedName>
        <fullName evidence="2">Alpha-D-ribose 1-methylphosphonate 5-triphosphate diphosphatase</fullName>
        <ecNumber evidence="2">3.6.1.63</ecNumber>
    </submittedName>
</protein>
<dbReference type="GO" id="GO:0019700">
    <property type="term" value="P:organic phosphonate catabolic process"/>
    <property type="evidence" value="ECO:0007669"/>
    <property type="project" value="InterPro"/>
</dbReference>
<gene>
    <name evidence="2" type="ORF">DW322_05640</name>
</gene>
<dbReference type="InterPro" id="IPR011059">
    <property type="entry name" value="Metal-dep_hydrolase_composite"/>
</dbReference>
<dbReference type="PIRSF" id="PIRSF038971">
    <property type="entry name" value="PhnM"/>
    <property type="match status" value="1"/>
</dbReference>
<dbReference type="Pfam" id="PF07969">
    <property type="entry name" value="Amidohydro_3"/>
    <property type="match status" value="1"/>
</dbReference>